<name>A0A9X2FK46_9LACO</name>
<accession>A0A9X2FK46</accession>
<dbReference type="InterPro" id="IPR013321">
    <property type="entry name" value="Arc_rbn_hlx_hlx"/>
</dbReference>
<dbReference type="EMBL" id="JAIULA010000009">
    <property type="protein sequence ID" value="MCP0886835.1"/>
    <property type="molecule type" value="Genomic_DNA"/>
</dbReference>
<keyword evidence="2" id="KW-1185">Reference proteome</keyword>
<dbReference type="GO" id="GO:0006355">
    <property type="term" value="P:regulation of DNA-templated transcription"/>
    <property type="evidence" value="ECO:0007669"/>
    <property type="project" value="InterPro"/>
</dbReference>
<reference evidence="1 2" key="1">
    <citation type="journal article" date="2023" name="Int. J. Syst. Evol. Microbiol.">
        <title>Ligilactobacillus ubinensis sp. nov., a novel species isolated from the wild ferment of a durian fruit (Durio zibethinus).</title>
        <authorList>
            <person name="Heng Y.C."/>
            <person name="Menon N."/>
            <person name="Chen B."/>
            <person name="Loo B.Z.L."/>
            <person name="Wong G.W.J."/>
            <person name="Lim A.C.H."/>
            <person name="Silvaraju S."/>
            <person name="Kittelmann S."/>
        </authorList>
    </citation>
    <scope>NUCLEOTIDE SEQUENCE [LARGE SCALE GENOMIC DNA]</scope>
    <source>
        <strain evidence="1 2">WILCCON 0076</strain>
    </source>
</reference>
<dbReference type="Proteomes" id="UP001139006">
    <property type="component" value="Unassembled WGS sequence"/>
</dbReference>
<protein>
    <submittedName>
        <fullName evidence="1">Antitoxin</fullName>
    </submittedName>
</protein>
<dbReference type="RefSeq" id="WP_253360241.1">
    <property type="nucleotide sequence ID" value="NZ_JAIULA010000009.1"/>
</dbReference>
<evidence type="ECO:0000313" key="1">
    <source>
        <dbReference type="EMBL" id="MCP0886835.1"/>
    </source>
</evidence>
<gene>
    <name evidence="1" type="ORF">LB941_05715</name>
</gene>
<dbReference type="AlphaFoldDB" id="A0A9X2FK46"/>
<evidence type="ECO:0000313" key="2">
    <source>
        <dbReference type="Proteomes" id="UP001139006"/>
    </source>
</evidence>
<organism evidence="1 2">
    <name type="scientific">Ligilactobacillus ubinensis</name>
    <dbReference type="NCBI Taxonomy" id="2876789"/>
    <lineage>
        <taxon>Bacteria</taxon>
        <taxon>Bacillati</taxon>
        <taxon>Bacillota</taxon>
        <taxon>Bacilli</taxon>
        <taxon>Lactobacillales</taxon>
        <taxon>Lactobacillaceae</taxon>
        <taxon>Ligilactobacillus</taxon>
    </lineage>
</organism>
<dbReference type="Gene3D" id="1.10.1220.10">
    <property type="entry name" value="Met repressor-like"/>
    <property type="match status" value="1"/>
</dbReference>
<proteinExistence type="predicted"/>
<comment type="caution">
    <text evidence="1">The sequence shown here is derived from an EMBL/GenBank/DDBJ whole genome shotgun (WGS) entry which is preliminary data.</text>
</comment>
<sequence length="85" mass="9497">MDGRSEENINAKFVSDNQKFVSYCDFYDISTLAVDSQALDYIQKSSDKLDALITGYSEMGTLNREICSEFSNCECEAMGLGLVEK</sequence>